<evidence type="ECO:0000256" key="3">
    <source>
        <dbReference type="PROSITE-ProRule" id="PRU00221"/>
    </source>
</evidence>
<dbReference type="AlphaFoldDB" id="A0A1E4TV35"/>
<feature type="repeat" description="WD" evidence="3">
    <location>
        <begin position="70"/>
        <end position="101"/>
    </location>
</feature>
<dbReference type="GO" id="GO:0000027">
    <property type="term" value="P:ribosomal large subunit assembly"/>
    <property type="evidence" value="ECO:0007669"/>
    <property type="project" value="EnsemblFungi"/>
</dbReference>
<sequence>MSESEDVSRLHGEEVDEGEEGEGYLSNTEVEEEINAENDAEPMSDEGEDDDHDENLVEEIDMSNNSWTYFDTHKDSVFTVFSHPTLPLVVTGGADNTAYVWVTHLQPPKLVTEITGHKESVITGGFTNDGEYMVTGDMAGKIQIFKSLKRGQKWELVGSLEEISEVTWIKVHPKQQIFAFGGSDGSVWCYQIAPEIAQLMSGFSHQLDCSNGEFIDIDNQDALTLVTVSEDGSIISWNGFTGEVNWKIQSSDLKGLTPPWVSISKEEGKSNILAIGARDAHLAIINGENGNILNLLKAIELKEDQDEFESSIETITWCSVLPILAVGLVSGDVILFDTKSWRPRRNIKIDDAVTKLQFINKSTTLVGSSMNGKIYKWDSRTGEELFVGVGHSMGILDFALQDNGNKLITAGDEGVSLIFVAQ</sequence>
<protein>
    <submittedName>
        <fullName evidence="5">Uncharacterized protein</fullName>
    </submittedName>
</protein>
<keyword evidence="6" id="KW-1185">Reference proteome</keyword>
<feature type="compositionally biased region" description="Basic and acidic residues" evidence="4">
    <location>
        <begin position="1"/>
        <end position="13"/>
    </location>
</feature>
<evidence type="ECO:0000256" key="2">
    <source>
        <dbReference type="ARBA" id="ARBA00022737"/>
    </source>
</evidence>
<organism evidence="5 6">
    <name type="scientific">Pachysolen tannophilus NRRL Y-2460</name>
    <dbReference type="NCBI Taxonomy" id="669874"/>
    <lineage>
        <taxon>Eukaryota</taxon>
        <taxon>Fungi</taxon>
        <taxon>Dikarya</taxon>
        <taxon>Ascomycota</taxon>
        <taxon>Saccharomycotina</taxon>
        <taxon>Pichiomycetes</taxon>
        <taxon>Pachysolenaceae</taxon>
        <taxon>Pachysolen</taxon>
    </lineage>
</organism>
<accession>A0A1E4TV35</accession>
<evidence type="ECO:0000256" key="4">
    <source>
        <dbReference type="SAM" id="MobiDB-lite"/>
    </source>
</evidence>
<dbReference type="PANTHER" id="PTHR19857:SF8">
    <property type="entry name" value="ANGIO-ASSOCIATED MIGRATORY CELL PROTEIN"/>
    <property type="match status" value="1"/>
</dbReference>
<dbReference type="Pfam" id="PF00400">
    <property type="entry name" value="WD40"/>
    <property type="match status" value="2"/>
</dbReference>
<proteinExistence type="predicted"/>
<dbReference type="InterPro" id="IPR036322">
    <property type="entry name" value="WD40_repeat_dom_sf"/>
</dbReference>
<dbReference type="InterPro" id="IPR001680">
    <property type="entry name" value="WD40_rpt"/>
</dbReference>
<dbReference type="SUPFAM" id="SSF50978">
    <property type="entry name" value="WD40 repeat-like"/>
    <property type="match status" value="1"/>
</dbReference>
<name>A0A1E4TV35_PACTA</name>
<dbReference type="EMBL" id="KV454014">
    <property type="protein sequence ID" value="ODV95518.1"/>
    <property type="molecule type" value="Genomic_DNA"/>
</dbReference>
<dbReference type="PANTHER" id="PTHR19857">
    <property type="entry name" value="MITOCHONDRIAL DIVISION PROTEIN 1-RELATED"/>
    <property type="match status" value="1"/>
</dbReference>
<reference evidence="6" key="1">
    <citation type="submission" date="2016-05" db="EMBL/GenBank/DDBJ databases">
        <title>Comparative genomics of biotechnologically important yeasts.</title>
        <authorList>
            <consortium name="DOE Joint Genome Institute"/>
            <person name="Riley R."/>
            <person name="Haridas S."/>
            <person name="Wolfe K.H."/>
            <person name="Lopes M.R."/>
            <person name="Hittinger C.T."/>
            <person name="Goker M."/>
            <person name="Salamov A."/>
            <person name="Wisecaver J."/>
            <person name="Long T.M."/>
            <person name="Aerts A.L."/>
            <person name="Barry K."/>
            <person name="Choi C."/>
            <person name="Clum A."/>
            <person name="Coughlan A.Y."/>
            <person name="Deshpande S."/>
            <person name="Douglass A.P."/>
            <person name="Hanson S.J."/>
            <person name="Klenk H.-P."/>
            <person name="Labutti K."/>
            <person name="Lapidus A."/>
            <person name="Lindquist E."/>
            <person name="Lipzen A."/>
            <person name="Meier-Kolthoff J.P."/>
            <person name="Ohm R.A."/>
            <person name="Otillar R.P."/>
            <person name="Pangilinan J."/>
            <person name="Peng Y."/>
            <person name="Rokas A."/>
            <person name="Rosa C.A."/>
            <person name="Scheuner C."/>
            <person name="Sibirny A.A."/>
            <person name="Slot J.C."/>
            <person name="Stielow J.B."/>
            <person name="Sun H."/>
            <person name="Kurtzman C.P."/>
            <person name="Blackwell M."/>
            <person name="Grigoriev I.V."/>
            <person name="Jeffries T.W."/>
        </authorList>
    </citation>
    <scope>NUCLEOTIDE SEQUENCE [LARGE SCALE GENOMIC DNA]</scope>
    <source>
        <strain evidence="6">NRRL Y-2460</strain>
    </source>
</reference>
<feature type="region of interest" description="Disordered" evidence="4">
    <location>
        <begin position="1"/>
        <end position="51"/>
    </location>
</feature>
<evidence type="ECO:0000256" key="1">
    <source>
        <dbReference type="ARBA" id="ARBA00022574"/>
    </source>
</evidence>
<dbReference type="OrthoDB" id="10261640at2759"/>
<keyword evidence="1 3" id="KW-0853">WD repeat</keyword>
<dbReference type="PROSITE" id="PS50082">
    <property type="entry name" value="WD_REPEATS_2"/>
    <property type="match status" value="1"/>
</dbReference>
<dbReference type="STRING" id="669874.A0A1E4TV35"/>
<dbReference type="PROSITE" id="PS50294">
    <property type="entry name" value="WD_REPEATS_REGION"/>
    <property type="match status" value="1"/>
</dbReference>
<keyword evidence="2" id="KW-0677">Repeat</keyword>
<evidence type="ECO:0000313" key="6">
    <source>
        <dbReference type="Proteomes" id="UP000094236"/>
    </source>
</evidence>
<dbReference type="InterPro" id="IPR051179">
    <property type="entry name" value="WD_repeat_multifunction"/>
</dbReference>
<dbReference type="InterPro" id="IPR015943">
    <property type="entry name" value="WD40/YVTN_repeat-like_dom_sf"/>
</dbReference>
<dbReference type="SMART" id="SM00320">
    <property type="entry name" value="WD40"/>
    <property type="match status" value="7"/>
</dbReference>
<feature type="compositionally biased region" description="Acidic residues" evidence="4">
    <location>
        <begin position="29"/>
        <end position="51"/>
    </location>
</feature>
<dbReference type="Gene3D" id="2.130.10.10">
    <property type="entry name" value="YVTN repeat-like/Quinoprotein amine dehydrogenase"/>
    <property type="match status" value="1"/>
</dbReference>
<evidence type="ECO:0000313" key="5">
    <source>
        <dbReference type="EMBL" id="ODV95518.1"/>
    </source>
</evidence>
<dbReference type="GO" id="GO:0051082">
    <property type="term" value="F:unfolded protein binding"/>
    <property type="evidence" value="ECO:0007669"/>
    <property type="project" value="EnsemblFungi"/>
</dbReference>
<gene>
    <name evidence="5" type="ORF">PACTADRAFT_50232</name>
</gene>
<dbReference type="GO" id="GO:0005829">
    <property type="term" value="C:cytosol"/>
    <property type="evidence" value="ECO:0007669"/>
    <property type="project" value="EnsemblFungi"/>
</dbReference>
<dbReference type="Proteomes" id="UP000094236">
    <property type="component" value="Unassembled WGS sequence"/>
</dbReference>